<evidence type="ECO:0000256" key="3">
    <source>
        <dbReference type="ARBA" id="ARBA00022737"/>
    </source>
</evidence>
<dbReference type="CDD" id="cd00146">
    <property type="entry name" value="PKD"/>
    <property type="match status" value="2"/>
</dbReference>
<comment type="subcellular location">
    <subcellularLocation>
        <location evidence="1">Membrane</location>
        <topology evidence="1">Multi-pass membrane protein</topology>
    </subcellularLocation>
</comment>
<keyword evidence="8" id="KW-1185">Reference proteome</keyword>
<keyword evidence="4" id="KW-1133">Transmembrane helix</keyword>
<feature type="domain" description="PKD" evidence="6">
    <location>
        <begin position="53"/>
        <end position="108"/>
    </location>
</feature>
<dbReference type="Proteomes" id="UP000653797">
    <property type="component" value="Unassembled WGS sequence"/>
</dbReference>
<evidence type="ECO:0000313" key="8">
    <source>
        <dbReference type="Proteomes" id="UP000653797"/>
    </source>
</evidence>
<dbReference type="GO" id="GO:0006816">
    <property type="term" value="P:calcium ion transport"/>
    <property type="evidence" value="ECO:0007669"/>
    <property type="project" value="TreeGrafter"/>
</dbReference>
<evidence type="ECO:0000256" key="4">
    <source>
        <dbReference type="ARBA" id="ARBA00022989"/>
    </source>
</evidence>
<evidence type="ECO:0000259" key="6">
    <source>
        <dbReference type="PROSITE" id="PS50093"/>
    </source>
</evidence>
<evidence type="ECO:0000256" key="2">
    <source>
        <dbReference type="ARBA" id="ARBA00022692"/>
    </source>
</evidence>
<dbReference type="InterPro" id="IPR013783">
    <property type="entry name" value="Ig-like_fold"/>
</dbReference>
<gene>
    <name evidence="7" type="ORF">IC230_06970</name>
</gene>
<dbReference type="SUPFAM" id="SSF49299">
    <property type="entry name" value="PKD domain"/>
    <property type="match status" value="3"/>
</dbReference>
<dbReference type="PROSITE" id="PS50093">
    <property type="entry name" value="PKD"/>
    <property type="match status" value="3"/>
</dbReference>
<feature type="domain" description="PKD" evidence="6">
    <location>
        <begin position="124"/>
        <end position="179"/>
    </location>
</feature>
<dbReference type="InterPro" id="IPR022409">
    <property type="entry name" value="PKD/Chitinase_dom"/>
</dbReference>
<name>A0A927AZG1_9BACT</name>
<dbReference type="EMBL" id="JACXAA010000002">
    <property type="protein sequence ID" value="MBD2752623.1"/>
    <property type="molecule type" value="Genomic_DNA"/>
</dbReference>
<dbReference type="RefSeq" id="WP_191038253.1">
    <property type="nucleotide sequence ID" value="NZ_JACXAA010000002.1"/>
</dbReference>
<protein>
    <submittedName>
        <fullName evidence="7">PKD domain-containing protein</fullName>
    </submittedName>
</protein>
<dbReference type="Pfam" id="PF18911">
    <property type="entry name" value="PKD_4"/>
    <property type="match status" value="2"/>
</dbReference>
<dbReference type="GO" id="GO:0005886">
    <property type="term" value="C:plasma membrane"/>
    <property type="evidence" value="ECO:0007669"/>
    <property type="project" value="TreeGrafter"/>
</dbReference>
<dbReference type="PANTHER" id="PTHR46730:SF1">
    <property type="entry name" value="PLAT DOMAIN-CONTAINING PROTEIN"/>
    <property type="match status" value="1"/>
</dbReference>
<dbReference type="GO" id="GO:0005261">
    <property type="term" value="F:monoatomic cation channel activity"/>
    <property type="evidence" value="ECO:0007669"/>
    <property type="project" value="TreeGrafter"/>
</dbReference>
<proteinExistence type="predicted"/>
<dbReference type="InterPro" id="IPR000601">
    <property type="entry name" value="PKD_dom"/>
</dbReference>
<dbReference type="Pfam" id="PF00801">
    <property type="entry name" value="PKD"/>
    <property type="match status" value="1"/>
</dbReference>
<feature type="domain" description="PKD" evidence="6">
    <location>
        <begin position="208"/>
        <end position="255"/>
    </location>
</feature>
<organism evidence="7 8">
    <name type="scientific">Spirosoma validum</name>
    <dbReference type="NCBI Taxonomy" id="2771355"/>
    <lineage>
        <taxon>Bacteria</taxon>
        <taxon>Pseudomonadati</taxon>
        <taxon>Bacteroidota</taxon>
        <taxon>Cytophagia</taxon>
        <taxon>Cytophagales</taxon>
        <taxon>Cytophagaceae</taxon>
        <taxon>Spirosoma</taxon>
    </lineage>
</organism>
<evidence type="ECO:0000313" key="7">
    <source>
        <dbReference type="EMBL" id="MBD2752623.1"/>
    </source>
</evidence>
<accession>A0A927AZG1</accession>
<comment type="caution">
    <text evidence="7">The sequence shown here is derived from an EMBL/GenBank/DDBJ whole genome shotgun (WGS) entry which is preliminary data.</text>
</comment>
<dbReference type="SMART" id="SM00089">
    <property type="entry name" value="PKD"/>
    <property type="match status" value="3"/>
</dbReference>
<evidence type="ECO:0000256" key="1">
    <source>
        <dbReference type="ARBA" id="ARBA00004141"/>
    </source>
</evidence>
<dbReference type="Gene3D" id="2.60.40.10">
    <property type="entry name" value="Immunoglobulins"/>
    <property type="match status" value="3"/>
</dbReference>
<keyword evidence="5" id="KW-0472">Membrane</keyword>
<dbReference type="InterPro" id="IPR035986">
    <property type="entry name" value="PKD_dom_sf"/>
</dbReference>
<sequence length="500" mass="55164">MKSTFTLLFCLAFLFNSCSPKETPRPAPKAVFNWSSSGNGIIQFTDQSTEADSYVWNFGDGSPTSTEKSPKHTFEKNAKYTVTLSVKNPTAGDQTSKDVEVSSFAAPVASFTMTSGEDGQMTFTNTSTNALSYSWDLGNGSESSSVSPSVKYTENKKYTVTLTAAGKGGAVKTSREIEIGNVKPIVDFTWTNSNGQVTFNNKTKNADSYSWDFGNGNVSTEASPVYKYTRSGSYNVKLTAKGKGGEVSKTTSILIPALYLSLADVVDDPGLVNFLPGVWGAFVKGEGKKYDNYTYEFSKASNIMNYKNTYNPYVYIDDIQTTSLVYQFGIVDKVISVDGSVGKTNKYARFQPISDDEMRLFRIIETATSYTELLPIILTRTSNLEKEAAAVVNSPALLATLKGVWDQGSYSIYTDVFFDFSAGKNYYSYNSSFQGAKSIDKYEYKIDANNVLSYRRWNSSFDPAWKKYKVEVVSTSMLKLYSVDANGKASSQADYTLQKR</sequence>
<evidence type="ECO:0000256" key="5">
    <source>
        <dbReference type="ARBA" id="ARBA00023136"/>
    </source>
</evidence>
<dbReference type="PANTHER" id="PTHR46730">
    <property type="entry name" value="POLYCYSTIN-1"/>
    <property type="match status" value="1"/>
</dbReference>
<reference evidence="7" key="1">
    <citation type="submission" date="2020-09" db="EMBL/GenBank/DDBJ databases">
        <authorList>
            <person name="Kim M.K."/>
        </authorList>
    </citation>
    <scope>NUCLEOTIDE SEQUENCE</scope>
    <source>
        <strain evidence="7">BT704</strain>
    </source>
</reference>
<keyword evidence="3" id="KW-0677">Repeat</keyword>
<dbReference type="AlphaFoldDB" id="A0A927AZG1"/>
<keyword evidence="2" id="KW-0812">Transmembrane</keyword>